<evidence type="ECO:0000313" key="1">
    <source>
        <dbReference type="EMBL" id="ADY13327.1"/>
    </source>
</evidence>
<organism evidence="1 2">
    <name type="scientific">Sphaerochaeta globosa (strain ATCC BAA-1886 / DSM 22777 / Buddy)</name>
    <name type="common">Spirochaeta sp. (strain Buddy)</name>
    <dbReference type="NCBI Taxonomy" id="158189"/>
    <lineage>
        <taxon>Bacteria</taxon>
        <taxon>Pseudomonadati</taxon>
        <taxon>Spirochaetota</taxon>
        <taxon>Spirochaetia</taxon>
        <taxon>Spirochaetales</taxon>
        <taxon>Sphaerochaetaceae</taxon>
        <taxon>Sphaerochaeta</taxon>
    </lineage>
</organism>
<keyword evidence="2" id="KW-1185">Reference proteome</keyword>
<reference evidence="2" key="1">
    <citation type="submission" date="2011-02" db="EMBL/GenBank/DDBJ databases">
        <title>Complete sequence of Spirochaeta sp. Buddy.</title>
        <authorList>
            <person name="Lucas S."/>
            <person name="Copeland A."/>
            <person name="Lapidus A."/>
            <person name="Cheng J.-F."/>
            <person name="Goodwin L."/>
            <person name="Pitluck S."/>
            <person name="Zeytun A."/>
            <person name="Detter J.C."/>
            <person name="Han C."/>
            <person name="Tapia R."/>
            <person name="Land M."/>
            <person name="Hauser L."/>
            <person name="Kyrpides N."/>
            <person name="Ivanova N."/>
            <person name="Mikhailova N."/>
            <person name="Pagani I."/>
            <person name="Ritalahti K.M."/>
            <person name="Loeffler F.E."/>
            <person name="Woyke T."/>
        </authorList>
    </citation>
    <scope>NUCLEOTIDE SEQUENCE [LARGE SCALE GENOMIC DNA]</scope>
    <source>
        <strain evidence="2">ATCC BAA-1886 / DSM 22777 / Buddy</strain>
    </source>
</reference>
<dbReference type="STRING" id="158189.SpiBuddy_1502"/>
<dbReference type="eggNOG" id="COG4422">
    <property type="taxonomic scope" value="Bacteria"/>
</dbReference>
<evidence type="ECO:0000313" key="2">
    <source>
        <dbReference type="Proteomes" id="UP000008466"/>
    </source>
</evidence>
<gene>
    <name evidence="1" type="ordered locus">SpiBuddy_1502</name>
</gene>
<dbReference type="HOGENOM" id="CLU_054184_2_0_12"/>
<dbReference type="InterPro" id="IPR011101">
    <property type="entry name" value="DUF5131"/>
</dbReference>
<dbReference type="Pfam" id="PF07505">
    <property type="entry name" value="DUF5131"/>
    <property type="match status" value="1"/>
</dbReference>
<dbReference type="RefSeq" id="WP_013607177.1">
    <property type="nucleotide sequence ID" value="NC_015152.1"/>
</dbReference>
<protein>
    <submittedName>
        <fullName evidence="1">Gp37Gp68 family protein</fullName>
    </submittedName>
</protein>
<name>F0RW41_SPHGB</name>
<accession>F0RW41</accession>
<dbReference type="EMBL" id="CP002541">
    <property type="protein sequence ID" value="ADY13327.1"/>
    <property type="molecule type" value="Genomic_DNA"/>
</dbReference>
<dbReference type="Proteomes" id="UP000008466">
    <property type="component" value="Chromosome"/>
</dbReference>
<proteinExistence type="predicted"/>
<sequence length="300" mass="34532">MHDIWNPWHGCIKCSEGCQNCYMYALDRKRGMDGRDIFRTKAGFTYPLHQDRKGRYTVQSGEMLRVCMTSDFFLEQADAWRDEAWRLIRQRRDVKFFLLTKRPERVSTCLPSDWNDGWDHVMFNVTCENQKRADQRIPLLLDLPFKHKGIMCAPLLGPIDISAYLATNQIEQVLVGGENYDNPRPCDIDWVKGLHQACVQSDITFCFIETGTYLIKDGKTYHLKSKRLQSSMACKSGLQHVGKPMHFDLVDEYGPIEKELLYKPHFRTCCEQCGSRLICNGCSACSTCMQERGGIAATSE</sequence>
<dbReference type="OrthoDB" id="9787478at2"/>
<dbReference type="AlphaFoldDB" id="F0RW41"/>
<dbReference type="KEGG" id="sbu:SpiBuddy_1502"/>